<dbReference type="RefSeq" id="WP_066753775.1">
    <property type="nucleotide sequence ID" value="NZ_JBHUMB010000005.1"/>
</dbReference>
<dbReference type="InterPro" id="IPR034660">
    <property type="entry name" value="DinB/YfiT-like"/>
</dbReference>
<dbReference type="SUPFAM" id="SSF109854">
    <property type="entry name" value="DinB/YfiT-like putative metalloenzymes"/>
    <property type="match status" value="1"/>
</dbReference>
<comment type="caution">
    <text evidence="1">The sequence shown here is derived from an EMBL/GenBank/DDBJ whole genome shotgun (WGS) entry which is preliminary data.</text>
</comment>
<dbReference type="EMBL" id="JBHUMB010000005">
    <property type="protein sequence ID" value="MFD2742233.1"/>
    <property type="molecule type" value="Genomic_DNA"/>
</dbReference>
<accession>A0ABW5U8H5</accession>
<reference evidence="2" key="1">
    <citation type="journal article" date="2019" name="Int. J. Syst. Evol. Microbiol.">
        <title>The Global Catalogue of Microorganisms (GCM) 10K type strain sequencing project: providing services to taxonomists for standard genome sequencing and annotation.</title>
        <authorList>
            <consortium name="The Broad Institute Genomics Platform"/>
            <consortium name="The Broad Institute Genome Sequencing Center for Infectious Disease"/>
            <person name="Wu L."/>
            <person name="Ma J."/>
        </authorList>
    </citation>
    <scope>NUCLEOTIDE SEQUENCE [LARGE SCALE GENOMIC DNA]</scope>
    <source>
        <strain evidence="2">KCTC 42247</strain>
    </source>
</reference>
<dbReference type="Pfam" id="PF07609">
    <property type="entry name" value="DUF1572"/>
    <property type="match status" value="1"/>
</dbReference>
<proteinExistence type="predicted"/>
<keyword evidence="2" id="KW-1185">Reference proteome</keyword>
<evidence type="ECO:0000313" key="2">
    <source>
        <dbReference type="Proteomes" id="UP001597418"/>
    </source>
</evidence>
<sequence length="86" mass="9793">MMLDYLNSAKNQFAYYKKLGNATFDQLTDDQLFEKNNNETNSIANIVMHLSGNMLSRWTDFLTTSLSIPKGKSADYNISMLSNSKK</sequence>
<evidence type="ECO:0000313" key="1">
    <source>
        <dbReference type="EMBL" id="MFD2742233.1"/>
    </source>
</evidence>
<dbReference type="Proteomes" id="UP001597418">
    <property type="component" value="Unassembled WGS sequence"/>
</dbReference>
<gene>
    <name evidence="1" type="ORF">ACFSQ6_02370</name>
</gene>
<organism evidence="1 2">
    <name type="scientific">Sphingobacterium populi</name>
    <dbReference type="NCBI Taxonomy" id="1812824"/>
    <lineage>
        <taxon>Bacteria</taxon>
        <taxon>Pseudomonadati</taxon>
        <taxon>Bacteroidota</taxon>
        <taxon>Sphingobacteriia</taxon>
        <taxon>Sphingobacteriales</taxon>
        <taxon>Sphingobacteriaceae</taxon>
        <taxon>Sphingobacterium</taxon>
    </lineage>
</organism>
<name>A0ABW5U8H5_9SPHI</name>
<dbReference type="InterPro" id="IPR011466">
    <property type="entry name" value="DUF1572"/>
</dbReference>
<protein>
    <submittedName>
        <fullName evidence="1">DUF1572 family protein</fullName>
    </submittedName>
</protein>